<reference evidence="5 6" key="1">
    <citation type="submission" date="2019-04" db="EMBL/GenBank/DDBJ databases">
        <title>Comparative genomics and transcriptomics to analyze fruiting body development in filamentous ascomycetes.</title>
        <authorList>
            <consortium name="DOE Joint Genome Institute"/>
            <person name="Lutkenhaus R."/>
            <person name="Traeger S."/>
            <person name="Breuer J."/>
            <person name="Kuo A."/>
            <person name="Lipzen A."/>
            <person name="Pangilinan J."/>
            <person name="Dilworth D."/>
            <person name="Sandor L."/>
            <person name="Poggeler S."/>
            <person name="Barry K."/>
            <person name="Grigoriev I.V."/>
            <person name="Nowrousian M."/>
        </authorList>
    </citation>
    <scope>NUCLEOTIDE SEQUENCE [LARGE SCALE GENOMIC DNA]</scope>
    <source>
        <strain evidence="5 6">CBS 389.68</strain>
    </source>
</reference>
<dbReference type="STRING" id="341454.A0A4S2MYK1"/>
<evidence type="ECO:0000256" key="4">
    <source>
        <dbReference type="SAM" id="MobiDB-lite"/>
    </source>
</evidence>
<dbReference type="PANTHER" id="PTHR12687">
    <property type="entry name" value="NUCLEOLAR COMPLEX 2 AND RAD4-RELATED"/>
    <property type="match status" value="1"/>
</dbReference>
<dbReference type="EMBL" id="ML220117">
    <property type="protein sequence ID" value="TGZ81849.1"/>
    <property type="molecule type" value="Genomic_DNA"/>
</dbReference>
<evidence type="ECO:0000313" key="5">
    <source>
        <dbReference type="EMBL" id="TGZ81849.1"/>
    </source>
</evidence>
<evidence type="ECO:0000256" key="1">
    <source>
        <dbReference type="ARBA" id="ARBA00004123"/>
    </source>
</evidence>
<feature type="compositionally biased region" description="Basic and acidic residues" evidence="4">
    <location>
        <begin position="691"/>
        <end position="709"/>
    </location>
</feature>
<dbReference type="Pfam" id="PF03715">
    <property type="entry name" value="Noc2"/>
    <property type="match status" value="1"/>
</dbReference>
<dbReference type="FunCoup" id="A0A4S2MYK1">
    <property type="interactions" value="1019"/>
</dbReference>
<feature type="region of interest" description="Disordered" evidence="4">
    <location>
        <begin position="1"/>
        <end position="140"/>
    </location>
</feature>
<feature type="compositionally biased region" description="Acidic residues" evidence="4">
    <location>
        <begin position="710"/>
        <end position="738"/>
    </location>
</feature>
<gene>
    <name evidence="5" type="ORF">EX30DRAFT_340272</name>
</gene>
<dbReference type="GO" id="GO:0030690">
    <property type="term" value="C:Noc1p-Noc2p complex"/>
    <property type="evidence" value="ECO:0007669"/>
    <property type="project" value="TreeGrafter"/>
</dbReference>
<keyword evidence="6" id="KW-1185">Reference proteome</keyword>
<dbReference type="InterPro" id="IPR005343">
    <property type="entry name" value="Noc2"/>
</dbReference>
<comment type="similarity">
    <text evidence="2">Belongs to the NOC2 family.</text>
</comment>
<feature type="compositionally biased region" description="Basic and acidic residues" evidence="4">
    <location>
        <begin position="9"/>
        <end position="24"/>
    </location>
</feature>
<comment type="subcellular location">
    <subcellularLocation>
        <location evidence="1">Nucleus</location>
    </subcellularLocation>
</comment>
<dbReference type="GO" id="GO:0005654">
    <property type="term" value="C:nucleoplasm"/>
    <property type="evidence" value="ECO:0007669"/>
    <property type="project" value="TreeGrafter"/>
</dbReference>
<evidence type="ECO:0000256" key="3">
    <source>
        <dbReference type="ARBA" id="ARBA00023242"/>
    </source>
</evidence>
<dbReference type="PANTHER" id="PTHR12687:SF4">
    <property type="entry name" value="NUCLEOLAR COMPLEX PROTEIN 2 HOMOLOG"/>
    <property type="match status" value="1"/>
</dbReference>
<name>A0A4S2MYK1_9PEZI</name>
<organism evidence="5 6">
    <name type="scientific">Ascodesmis nigricans</name>
    <dbReference type="NCBI Taxonomy" id="341454"/>
    <lineage>
        <taxon>Eukaryota</taxon>
        <taxon>Fungi</taxon>
        <taxon>Dikarya</taxon>
        <taxon>Ascomycota</taxon>
        <taxon>Pezizomycotina</taxon>
        <taxon>Pezizomycetes</taxon>
        <taxon>Pezizales</taxon>
        <taxon>Ascodesmidaceae</taxon>
        <taxon>Ascodesmis</taxon>
    </lineage>
</organism>
<dbReference type="GO" id="GO:0030691">
    <property type="term" value="C:Noc2p-Noc3p complex"/>
    <property type="evidence" value="ECO:0007669"/>
    <property type="project" value="TreeGrafter"/>
</dbReference>
<feature type="compositionally biased region" description="Acidic residues" evidence="4">
    <location>
        <begin position="164"/>
        <end position="175"/>
    </location>
</feature>
<dbReference type="GO" id="GO:0042273">
    <property type="term" value="P:ribosomal large subunit biogenesis"/>
    <property type="evidence" value="ECO:0007669"/>
    <property type="project" value="TreeGrafter"/>
</dbReference>
<feature type="region of interest" description="Disordered" evidence="4">
    <location>
        <begin position="691"/>
        <end position="738"/>
    </location>
</feature>
<protein>
    <submittedName>
        <fullName evidence="5">Noc2-domain-containing protein</fullName>
    </submittedName>
</protein>
<dbReference type="GO" id="GO:0005730">
    <property type="term" value="C:nucleolus"/>
    <property type="evidence" value="ECO:0007669"/>
    <property type="project" value="TreeGrafter"/>
</dbReference>
<feature type="compositionally biased region" description="Acidic residues" evidence="4">
    <location>
        <begin position="107"/>
        <end position="123"/>
    </location>
</feature>
<evidence type="ECO:0000256" key="2">
    <source>
        <dbReference type="ARBA" id="ARBA00005907"/>
    </source>
</evidence>
<sequence length="738" mass="83444">MGRVKKSTRKFEQNHLKRVLDDRKGKAKLKQQFLQREKKKRATKDDGSDDSGSDGEDAKTLTKKDDGPKIFENMSVEQFFEGGFEVPETSSAGKKKKSAPKSKPEPEPEATDDASGAEEDEDEFEKHKEQLAALAEQDPEFFEYMKKNDPELLDFTMAERDTLSDVDDLSESEEAQADKKKKKGKKGEEKQESTELTMAEVKKWKKAMIEETSLRALRQVVLAFRSAAHANDVEEDKSIGGFKFSITNPNVYHELVLLALEHVPTVLNAHLPVKESASGKIRVATETKKFRTLTPLLKSHSSSLLHLLPLLTDAATQKLLLNSSLELIPYFLSFRKFLKAFLKAVVEIWSSNSTDEATRITAFLVIRRAAVIGDEGMKETCLKALYAGLIKACRQTTAHTIQGINLMKNSAAEIAGLPGMEKVGYQAGFSFIRQLAVHLRNSITNNSKESYKTVYNWQYVHSLDFWSRVLAMHCDGLKEAQAGKESTLRPLIYPLVQVTLGAARLIPTPAYFPLRFYLVRSLLRISQATGVYIPLASLIFEVLSSNEIKSRAKPSTLKPLDFATNIRAPKSYLKTRTYQDGIGEQVVELFSEFYVLYSKSVAFPELAIPTIVQLKRFMKKSQNGKLNGTLQLLVNKLEHNSKWIEEKRSGVEFAPNKREQVDAFLKDVDWETTPLGQYVVSQRKVREEKRRLLEESLREEKEREKRDREAEEEEMEVDSGSEGEGTSEEGDDDVEMSD</sequence>
<dbReference type="AlphaFoldDB" id="A0A4S2MYK1"/>
<dbReference type="OrthoDB" id="10266662at2759"/>
<feature type="compositionally biased region" description="Basic and acidic residues" evidence="4">
    <location>
        <begin position="56"/>
        <end position="69"/>
    </location>
</feature>
<dbReference type="Proteomes" id="UP000298138">
    <property type="component" value="Unassembled WGS sequence"/>
</dbReference>
<feature type="region of interest" description="Disordered" evidence="4">
    <location>
        <begin position="164"/>
        <end position="194"/>
    </location>
</feature>
<keyword evidence="3" id="KW-0539">Nucleus</keyword>
<proteinExistence type="inferred from homology"/>
<evidence type="ECO:0000313" key="6">
    <source>
        <dbReference type="Proteomes" id="UP000298138"/>
    </source>
</evidence>
<dbReference type="InParanoid" id="A0A4S2MYK1"/>
<accession>A0A4S2MYK1</accession>